<keyword evidence="7" id="KW-0406">Ion transport</keyword>
<reference evidence="13 14" key="1">
    <citation type="submission" date="2019-03" db="EMBL/GenBank/DDBJ databases">
        <title>Paraburkholderia sp. 4M-K11, isolated from subtropical forest soil.</title>
        <authorList>
            <person name="Gao Z.-H."/>
            <person name="Qiu L.-H."/>
        </authorList>
    </citation>
    <scope>NUCLEOTIDE SEQUENCE [LARGE SCALE GENOMIC DNA]</scope>
    <source>
        <strain evidence="13 14">4M-K11</strain>
    </source>
</reference>
<dbReference type="GO" id="GO:0015288">
    <property type="term" value="F:porin activity"/>
    <property type="evidence" value="ECO:0007669"/>
    <property type="project" value="UniProtKB-KW"/>
</dbReference>
<dbReference type="PANTHER" id="PTHR34501">
    <property type="entry name" value="PROTEIN YDDL-RELATED"/>
    <property type="match status" value="1"/>
</dbReference>
<evidence type="ECO:0000256" key="5">
    <source>
        <dbReference type="ARBA" id="ARBA00022692"/>
    </source>
</evidence>
<evidence type="ECO:0000256" key="7">
    <source>
        <dbReference type="ARBA" id="ARBA00023065"/>
    </source>
</evidence>
<keyword evidence="9" id="KW-0472">Membrane</keyword>
<gene>
    <name evidence="13" type="ORF">EYW47_30510</name>
</gene>
<dbReference type="PANTHER" id="PTHR34501:SF9">
    <property type="entry name" value="MAJOR OUTER MEMBRANE PROTEIN P.IA"/>
    <property type="match status" value="1"/>
</dbReference>
<evidence type="ECO:0000256" key="1">
    <source>
        <dbReference type="ARBA" id="ARBA00004571"/>
    </source>
</evidence>
<dbReference type="GO" id="GO:0006811">
    <property type="term" value="P:monoatomic ion transport"/>
    <property type="evidence" value="ECO:0007669"/>
    <property type="project" value="UniProtKB-KW"/>
</dbReference>
<evidence type="ECO:0000256" key="11">
    <source>
        <dbReference type="SAM" id="SignalP"/>
    </source>
</evidence>
<name>A0A4V2ZY89_9BURK</name>
<dbReference type="OrthoDB" id="8982743at2"/>
<dbReference type="Proteomes" id="UP000295722">
    <property type="component" value="Unassembled WGS sequence"/>
</dbReference>
<dbReference type="CDD" id="cd00342">
    <property type="entry name" value="gram_neg_porins"/>
    <property type="match status" value="1"/>
</dbReference>
<evidence type="ECO:0000256" key="2">
    <source>
        <dbReference type="ARBA" id="ARBA00011233"/>
    </source>
</evidence>
<evidence type="ECO:0000256" key="8">
    <source>
        <dbReference type="ARBA" id="ARBA00023114"/>
    </source>
</evidence>
<evidence type="ECO:0000259" key="12">
    <source>
        <dbReference type="Pfam" id="PF13609"/>
    </source>
</evidence>
<evidence type="ECO:0000313" key="14">
    <source>
        <dbReference type="Proteomes" id="UP000295722"/>
    </source>
</evidence>
<feature type="chain" id="PRO_5020327971" evidence="11">
    <location>
        <begin position="30"/>
        <end position="405"/>
    </location>
</feature>
<dbReference type="EMBL" id="SMRP01000022">
    <property type="protein sequence ID" value="TDG19330.1"/>
    <property type="molecule type" value="Genomic_DNA"/>
</dbReference>
<dbReference type="AlphaFoldDB" id="A0A4V2ZY89"/>
<dbReference type="Pfam" id="PF13609">
    <property type="entry name" value="Porin_4"/>
    <property type="match status" value="1"/>
</dbReference>
<organism evidence="13 14">
    <name type="scientific">Paraburkholderia silviterrae</name>
    <dbReference type="NCBI Taxonomy" id="2528715"/>
    <lineage>
        <taxon>Bacteria</taxon>
        <taxon>Pseudomonadati</taxon>
        <taxon>Pseudomonadota</taxon>
        <taxon>Betaproteobacteria</taxon>
        <taxon>Burkholderiales</taxon>
        <taxon>Burkholderiaceae</taxon>
        <taxon>Paraburkholderia</taxon>
    </lineage>
</organism>
<comment type="caution">
    <text evidence="13">The sequence shown here is derived from an EMBL/GenBank/DDBJ whole genome shotgun (WGS) entry which is preliminary data.</text>
</comment>
<keyword evidence="6 11" id="KW-0732">Signal</keyword>
<comment type="subcellular location">
    <subcellularLocation>
        <location evidence="1">Cell outer membrane</location>
        <topology evidence="1">Multi-pass membrane protein</topology>
    </subcellularLocation>
</comment>
<evidence type="ECO:0000256" key="4">
    <source>
        <dbReference type="ARBA" id="ARBA00022452"/>
    </source>
</evidence>
<dbReference type="Gene3D" id="2.40.160.10">
    <property type="entry name" value="Porin"/>
    <property type="match status" value="1"/>
</dbReference>
<keyword evidence="10" id="KW-0998">Cell outer membrane</keyword>
<dbReference type="InterPro" id="IPR050298">
    <property type="entry name" value="Gram-neg_bact_OMP"/>
</dbReference>
<evidence type="ECO:0000256" key="10">
    <source>
        <dbReference type="ARBA" id="ARBA00023237"/>
    </source>
</evidence>
<sequence>MKRRSMKMMGKNRIRVLSMAIAGATPAFALAQSSVTLYGIVDAGLSYVNNVATHAGGSGSSKFQETTGVGVPSRWGLRGNEDLGGGNAAVFVLENGFSVANGTMLQGSRLFGRQAYVGLQNNAVGTFSLGRQYEPLVDFVGPLVSSRQWGTQYGAHVGDVDNLYTTFRLNNTVKFESANFAGFTLGGLYAFSNQAAGADGEGFQNNRAWSVGGSYARNSLSVGVAHFHLSSPSAGVTGGSNTSGAVVGDYSNTTSIFYTRPVTSQDITGAGIAYEVNKFTLGGAYTFVKLRYSDHTNFSIGNYEVNGRYRFTPALQAGVAVIYSVGNVGGASSMPGVSDGPHPHWLQFNSGLIYSMSKLTDLYGAVVYQKALNGALVAAINNIGGATGTNSRYQVAATVGVRHRF</sequence>
<keyword evidence="14" id="KW-1185">Reference proteome</keyword>
<feature type="domain" description="Porin" evidence="12">
    <location>
        <begin position="20"/>
        <end position="370"/>
    </location>
</feature>
<keyword evidence="4" id="KW-1134">Transmembrane beta strand</keyword>
<evidence type="ECO:0000256" key="6">
    <source>
        <dbReference type="ARBA" id="ARBA00022729"/>
    </source>
</evidence>
<protein>
    <submittedName>
        <fullName evidence="13">Porin</fullName>
    </submittedName>
</protein>
<dbReference type="InterPro" id="IPR033900">
    <property type="entry name" value="Gram_neg_porin_domain"/>
</dbReference>
<keyword evidence="5" id="KW-0812">Transmembrane</keyword>
<evidence type="ECO:0000256" key="3">
    <source>
        <dbReference type="ARBA" id="ARBA00022448"/>
    </source>
</evidence>
<dbReference type="SUPFAM" id="SSF56935">
    <property type="entry name" value="Porins"/>
    <property type="match status" value="1"/>
</dbReference>
<evidence type="ECO:0000256" key="9">
    <source>
        <dbReference type="ARBA" id="ARBA00023136"/>
    </source>
</evidence>
<dbReference type="InterPro" id="IPR023614">
    <property type="entry name" value="Porin_dom_sf"/>
</dbReference>
<comment type="subunit">
    <text evidence="2">Homotrimer.</text>
</comment>
<accession>A0A4V2ZY89</accession>
<dbReference type="GO" id="GO:0009279">
    <property type="term" value="C:cell outer membrane"/>
    <property type="evidence" value="ECO:0007669"/>
    <property type="project" value="UniProtKB-SubCell"/>
</dbReference>
<feature type="signal peptide" evidence="11">
    <location>
        <begin position="1"/>
        <end position="29"/>
    </location>
</feature>
<proteinExistence type="predicted"/>
<dbReference type="GO" id="GO:0046930">
    <property type="term" value="C:pore complex"/>
    <property type="evidence" value="ECO:0007669"/>
    <property type="project" value="UniProtKB-KW"/>
</dbReference>
<keyword evidence="8" id="KW-0626">Porin</keyword>
<keyword evidence="3" id="KW-0813">Transport</keyword>
<evidence type="ECO:0000313" key="13">
    <source>
        <dbReference type="EMBL" id="TDG19330.1"/>
    </source>
</evidence>